<dbReference type="InterPro" id="IPR003593">
    <property type="entry name" value="AAA+_ATPase"/>
</dbReference>
<evidence type="ECO:0000259" key="12">
    <source>
        <dbReference type="PROSITE" id="PS50929"/>
    </source>
</evidence>
<dbReference type="GO" id="GO:0016887">
    <property type="term" value="F:ATP hydrolysis activity"/>
    <property type="evidence" value="ECO:0007669"/>
    <property type="project" value="InterPro"/>
</dbReference>
<protein>
    <submittedName>
        <fullName evidence="13">ABC protein</fullName>
    </submittedName>
</protein>
<dbReference type="Proteomes" id="UP000076532">
    <property type="component" value="Unassembled WGS sequence"/>
</dbReference>
<dbReference type="InterPro" id="IPR027417">
    <property type="entry name" value="P-loop_NTPase"/>
</dbReference>
<dbReference type="InterPro" id="IPR017871">
    <property type="entry name" value="ABC_transporter-like_CS"/>
</dbReference>
<feature type="region of interest" description="Disordered" evidence="9">
    <location>
        <begin position="546"/>
        <end position="576"/>
    </location>
</feature>
<gene>
    <name evidence="13" type="ORF">FIBSPDRAFT_1037280</name>
</gene>
<keyword evidence="3" id="KW-0813">Transport</keyword>
<dbReference type="STRING" id="436010.A0A166UI97"/>
<feature type="transmembrane region" description="Helical" evidence="10">
    <location>
        <begin position="1010"/>
        <end position="1030"/>
    </location>
</feature>
<dbReference type="PROSITE" id="PS50929">
    <property type="entry name" value="ABC_TM1F"/>
    <property type="match status" value="2"/>
</dbReference>
<feature type="transmembrane region" description="Helical" evidence="10">
    <location>
        <begin position="227"/>
        <end position="247"/>
    </location>
</feature>
<name>A0A166UI97_9AGAM</name>
<feature type="transmembrane region" description="Helical" evidence="10">
    <location>
        <begin position="1102"/>
        <end position="1119"/>
    </location>
</feature>
<dbReference type="CDD" id="cd03250">
    <property type="entry name" value="ABCC_MRP_domain1"/>
    <property type="match status" value="1"/>
</dbReference>
<feature type="transmembrane region" description="Helical" evidence="10">
    <location>
        <begin position="74"/>
        <end position="93"/>
    </location>
</feature>
<dbReference type="PROSITE" id="PS50893">
    <property type="entry name" value="ABC_TRANSPORTER_2"/>
    <property type="match status" value="2"/>
</dbReference>
<dbReference type="CDD" id="cd18597">
    <property type="entry name" value="ABC_6TM_YOR1_D1_like"/>
    <property type="match status" value="1"/>
</dbReference>
<evidence type="ECO:0000256" key="8">
    <source>
        <dbReference type="ARBA" id="ARBA00023136"/>
    </source>
</evidence>
<dbReference type="Pfam" id="PF00664">
    <property type="entry name" value="ABC_membrane"/>
    <property type="match status" value="2"/>
</dbReference>
<keyword evidence="14" id="KW-1185">Reference proteome</keyword>
<dbReference type="CDD" id="cd03244">
    <property type="entry name" value="ABCC_MRP_domain2"/>
    <property type="match status" value="1"/>
</dbReference>
<feature type="compositionally biased region" description="Basic and acidic residues" evidence="9">
    <location>
        <begin position="548"/>
        <end position="576"/>
    </location>
</feature>
<dbReference type="PANTHER" id="PTHR24223">
    <property type="entry name" value="ATP-BINDING CASSETTE SUB-FAMILY C"/>
    <property type="match status" value="1"/>
</dbReference>
<feature type="transmembrane region" description="Helical" evidence="10">
    <location>
        <begin position="862"/>
        <end position="885"/>
    </location>
</feature>
<dbReference type="SMART" id="SM00382">
    <property type="entry name" value="AAA"/>
    <property type="match status" value="2"/>
</dbReference>
<evidence type="ECO:0000256" key="6">
    <source>
        <dbReference type="ARBA" id="ARBA00022840"/>
    </source>
</evidence>
<feature type="transmembrane region" description="Helical" evidence="10">
    <location>
        <begin position="986"/>
        <end position="1004"/>
    </location>
</feature>
<reference evidence="13 14" key="1">
    <citation type="journal article" date="2016" name="Mol. Biol. Evol.">
        <title>Comparative Genomics of Early-Diverging Mushroom-Forming Fungi Provides Insights into the Origins of Lignocellulose Decay Capabilities.</title>
        <authorList>
            <person name="Nagy L.G."/>
            <person name="Riley R."/>
            <person name="Tritt A."/>
            <person name="Adam C."/>
            <person name="Daum C."/>
            <person name="Floudas D."/>
            <person name="Sun H."/>
            <person name="Yadav J.S."/>
            <person name="Pangilinan J."/>
            <person name="Larsson K.H."/>
            <person name="Matsuura K."/>
            <person name="Barry K."/>
            <person name="Labutti K."/>
            <person name="Kuo R."/>
            <person name="Ohm R.A."/>
            <person name="Bhattacharya S.S."/>
            <person name="Shirouzu T."/>
            <person name="Yoshinaga Y."/>
            <person name="Martin F.M."/>
            <person name="Grigoriev I.V."/>
            <person name="Hibbett D.S."/>
        </authorList>
    </citation>
    <scope>NUCLEOTIDE SEQUENCE [LARGE SCALE GENOMIC DNA]</scope>
    <source>
        <strain evidence="13 14">CBS 109695</strain>
    </source>
</reference>
<feature type="domain" description="ABC transmembrane type-1" evidence="12">
    <location>
        <begin position="182"/>
        <end position="411"/>
    </location>
</feature>
<evidence type="ECO:0000256" key="9">
    <source>
        <dbReference type="SAM" id="MobiDB-lite"/>
    </source>
</evidence>
<evidence type="ECO:0000313" key="13">
    <source>
        <dbReference type="EMBL" id="KZP31716.1"/>
    </source>
</evidence>
<dbReference type="FunFam" id="1.20.1560.10:FF:000010">
    <property type="entry name" value="Multidrug resistance-associated ABC transporter"/>
    <property type="match status" value="1"/>
</dbReference>
<dbReference type="GO" id="GO:0005524">
    <property type="term" value="F:ATP binding"/>
    <property type="evidence" value="ECO:0007669"/>
    <property type="project" value="UniProtKB-KW"/>
</dbReference>
<dbReference type="Pfam" id="PF00005">
    <property type="entry name" value="ABC_tran"/>
    <property type="match status" value="2"/>
</dbReference>
<keyword evidence="8 10" id="KW-0472">Membrane</keyword>
<evidence type="ECO:0000313" key="14">
    <source>
        <dbReference type="Proteomes" id="UP000076532"/>
    </source>
</evidence>
<dbReference type="GO" id="GO:0016020">
    <property type="term" value="C:membrane"/>
    <property type="evidence" value="ECO:0007669"/>
    <property type="project" value="UniProtKB-SubCell"/>
</dbReference>
<organism evidence="13 14">
    <name type="scientific">Athelia psychrophila</name>
    <dbReference type="NCBI Taxonomy" id="1759441"/>
    <lineage>
        <taxon>Eukaryota</taxon>
        <taxon>Fungi</taxon>
        <taxon>Dikarya</taxon>
        <taxon>Basidiomycota</taxon>
        <taxon>Agaricomycotina</taxon>
        <taxon>Agaricomycetes</taxon>
        <taxon>Agaricomycetidae</taxon>
        <taxon>Atheliales</taxon>
        <taxon>Atheliaceae</taxon>
        <taxon>Athelia</taxon>
    </lineage>
</organism>
<feature type="domain" description="ABC transmembrane type-1" evidence="12">
    <location>
        <begin position="878"/>
        <end position="1153"/>
    </location>
</feature>
<dbReference type="Gene3D" id="3.40.50.300">
    <property type="entry name" value="P-loop containing nucleotide triphosphate hydrolases"/>
    <property type="match status" value="2"/>
</dbReference>
<evidence type="ECO:0000256" key="7">
    <source>
        <dbReference type="ARBA" id="ARBA00022989"/>
    </source>
</evidence>
<dbReference type="CDD" id="cd18606">
    <property type="entry name" value="ABC_6TM_YOR1_D2_like"/>
    <property type="match status" value="1"/>
</dbReference>
<dbReference type="PROSITE" id="PS00211">
    <property type="entry name" value="ABC_TRANSPORTER_1"/>
    <property type="match status" value="2"/>
</dbReference>
<evidence type="ECO:0000256" key="1">
    <source>
        <dbReference type="ARBA" id="ARBA00004141"/>
    </source>
</evidence>
<feature type="domain" description="ABC transporter" evidence="11">
    <location>
        <begin position="557"/>
        <end position="788"/>
    </location>
</feature>
<feature type="transmembrane region" description="Helical" evidence="10">
    <location>
        <begin position="312"/>
        <end position="342"/>
    </location>
</feature>
<evidence type="ECO:0000259" key="11">
    <source>
        <dbReference type="PROSITE" id="PS50893"/>
    </source>
</evidence>
<sequence>MSGTVNPKDDRESLSSTHKDLGEDLDKLKQPAAEPNLNLQLDAGEEHVRFRDKPWKIWLPKDPPPPARNTLSDAPISPLATASIFSILTYTWITDIMMLGYQRTLQAGDLWRLDPSRECTHLSTTLDAAWARPHERGCAPRRRTPRVRRAGIEQAWRAVGGRKHASLAWALNDTFGMSFWSGGLFKVVGDTSQLMGPIVIRQIINFGTERYDAERSGKTPPGVGRGVGLSIAAFFVIIVASVCQHQFFWRSMTTGVLARAALISSLYKRGVSLTGRSRTHITNATLMNHISTDVSRVDACAQWFHAAWTAPIQVTVCLIILLIQLGPSALAGFSLFLLIIPLQRQIMAGQLRIRKASMKWTDRRAKLLVEVLGAMRVVKYFSYEIPFLGRIYAIRRTELKGVRKIQNIFSAKYAFPIPHPPSPILLGCVFSAQRPMLTHPYRSMALSISVPVLAATLAFVTYTSTTGDFDVAIIFSSLSLFQLLRQPLLFLPRALSSIPDARNALARLELVFHAELVAGAPIEIDAAQELALEVKGAVFEWEEMQVPQKEDKKGKGAKEKEKEKEKESKEDAHEKRTPFKVEIPDMRVPRGSLVAIVGPVGCGKSSLLQGLIGEMRRSAGHVSFGGRVSYCPQAAWIQNATLRNNILFGQAFEEDRYWQAVENASLLPDLTVLPDGDETEIGEKGINLSGGQKQRVNIARALYSNADIVIMDDPLSAVDAHVGKALFDDAIIESLRNHGVTVILVTHALHFLSQCDYIYTLKDGRIVEHGTHKELVSNAGEFARLDKAYGGAEAEALDGVAGDATEDVMASKLPTQIITIETVKTKLANSKLERRRGAGTGKIEGRLIVKEKRNTGSVSWRIYGTYIAAGRGWLTIPLITLFAVLMQTSQIMNAYSLVWWEDETFHLSISLYQTIYACLGISQSISTFAVGSAMDVMSYFASKNLHHRAIRNIFYSPMSFFDTTPSGRILSVLQKDIDTIDNQLPIALRMLMLTMTSVFASIVLVTILEYYFILIVLAVGIFYVYLAGFYSASARELKRLDSMLRSILYAHFAESLTGLPTIRSYGAIDRFVGENKYYLDLEDRALFLTVTNQRWLAIRLDFLGAIMVFAVSLFAAVGVSKINPAQIGLVLTYTTSLSQMCGMVTRQTAEVENYMNSVERVVEYSEPGQLEQEAPHEVTDQTPPVDWPAHGAIEFKDIVMSYRPGLPKVLNHISVNIKGGEKIGVVGRTGAGKSSLMLALFRIVELTSGSIIVDGIDISKIGLKDLRSKISIIPQDPLLFSGTIRSNLDPFSLYTDTHLWDALHKSYLTAKAPDADTEYEKSSETQVSRYTLDTVIESEGANLSVGERSLLSLARALVKDSRVVVMDEATASVDLETDNKIQKTIQDLQGRTLLTIAHRLRTIISYDRILVLDAGMVAEFGAPLELFAKQGGIFRSMCEQSSISLEDFPQRG</sequence>
<dbReference type="InterPro" id="IPR050173">
    <property type="entry name" value="ABC_transporter_C-like"/>
</dbReference>
<evidence type="ECO:0000256" key="4">
    <source>
        <dbReference type="ARBA" id="ARBA00022692"/>
    </source>
</evidence>
<feature type="compositionally biased region" description="Basic and acidic residues" evidence="9">
    <location>
        <begin position="7"/>
        <end position="29"/>
    </location>
</feature>
<comment type="subcellular location">
    <subcellularLocation>
        <location evidence="1">Membrane</location>
        <topology evidence="1">Multi-pass membrane protein</topology>
    </subcellularLocation>
</comment>
<dbReference type="SUPFAM" id="SSF52540">
    <property type="entry name" value="P-loop containing nucleoside triphosphate hydrolases"/>
    <property type="match status" value="2"/>
</dbReference>
<dbReference type="InterPro" id="IPR036640">
    <property type="entry name" value="ABC1_TM_sf"/>
</dbReference>
<feature type="transmembrane region" description="Helical" evidence="10">
    <location>
        <begin position="444"/>
        <end position="465"/>
    </location>
</feature>
<evidence type="ECO:0000256" key="3">
    <source>
        <dbReference type="ARBA" id="ARBA00022448"/>
    </source>
</evidence>
<evidence type="ECO:0000256" key="2">
    <source>
        <dbReference type="ARBA" id="ARBA00009726"/>
    </source>
</evidence>
<dbReference type="GO" id="GO:0140359">
    <property type="term" value="F:ABC-type transporter activity"/>
    <property type="evidence" value="ECO:0007669"/>
    <property type="project" value="InterPro"/>
</dbReference>
<evidence type="ECO:0000256" key="5">
    <source>
        <dbReference type="ARBA" id="ARBA00022741"/>
    </source>
</evidence>
<keyword evidence="4 10" id="KW-0812">Transmembrane</keyword>
<accession>A0A166UI97</accession>
<proteinExistence type="inferred from homology"/>
<comment type="similarity">
    <text evidence="2">Belongs to the ABC transporter superfamily. ABCC family. Conjugate transporter (TC 3.A.1.208) subfamily.</text>
</comment>
<dbReference type="InterPro" id="IPR003439">
    <property type="entry name" value="ABC_transporter-like_ATP-bd"/>
</dbReference>
<dbReference type="FunFam" id="3.40.50.300:FF:000997">
    <property type="entry name" value="Multidrug resistance-associated protein 1"/>
    <property type="match status" value="1"/>
</dbReference>
<evidence type="ECO:0000256" key="10">
    <source>
        <dbReference type="SAM" id="Phobius"/>
    </source>
</evidence>
<dbReference type="FunFam" id="3.40.50.300:FF:000565">
    <property type="entry name" value="ABC bile acid transporter"/>
    <property type="match status" value="1"/>
</dbReference>
<dbReference type="PANTHER" id="PTHR24223:SF456">
    <property type="entry name" value="MULTIDRUG RESISTANCE-ASSOCIATED PROTEIN LETHAL(2)03659"/>
    <property type="match status" value="1"/>
</dbReference>
<feature type="region of interest" description="Disordered" evidence="9">
    <location>
        <begin position="1"/>
        <end position="44"/>
    </location>
</feature>
<dbReference type="SUPFAM" id="SSF90123">
    <property type="entry name" value="ABC transporter transmembrane region"/>
    <property type="match status" value="2"/>
</dbReference>
<keyword evidence="6" id="KW-0067">ATP-binding</keyword>
<dbReference type="OrthoDB" id="6500128at2759"/>
<dbReference type="InterPro" id="IPR011527">
    <property type="entry name" value="ABC1_TM_dom"/>
</dbReference>
<dbReference type="Gene3D" id="1.20.1560.10">
    <property type="entry name" value="ABC transporter type 1, transmembrane domain"/>
    <property type="match status" value="2"/>
</dbReference>
<keyword evidence="5" id="KW-0547">Nucleotide-binding</keyword>
<feature type="domain" description="ABC transporter" evidence="11">
    <location>
        <begin position="1193"/>
        <end position="1439"/>
    </location>
</feature>
<keyword evidence="7 10" id="KW-1133">Transmembrane helix</keyword>
<dbReference type="EMBL" id="KV417488">
    <property type="protein sequence ID" value="KZP31716.1"/>
    <property type="molecule type" value="Genomic_DNA"/>
</dbReference>